<dbReference type="AlphaFoldDB" id="A0A409YIQ3"/>
<dbReference type="Gene3D" id="2.60.120.200">
    <property type="match status" value="1"/>
</dbReference>
<reference evidence="1 2" key="1">
    <citation type="journal article" date="2018" name="Evol. Lett.">
        <title>Horizontal gene cluster transfer increased hallucinogenic mushroom diversity.</title>
        <authorList>
            <person name="Reynolds H.T."/>
            <person name="Vijayakumar V."/>
            <person name="Gluck-Thaler E."/>
            <person name="Korotkin H.B."/>
            <person name="Matheny P.B."/>
            <person name="Slot J.C."/>
        </authorList>
    </citation>
    <scope>NUCLEOTIDE SEQUENCE [LARGE SCALE GENOMIC DNA]</scope>
    <source>
        <strain evidence="1 2">2629</strain>
    </source>
</reference>
<dbReference type="InParanoid" id="A0A409YIQ3"/>
<dbReference type="OrthoDB" id="2922181at2759"/>
<evidence type="ECO:0000313" key="2">
    <source>
        <dbReference type="Proteomes" id="UP000284842"/>
    </source>
</evidence>
<dbReference type="Pfam" id="PF13385">
    <property type="entry name" value="Laminin_G_3"/>
    <property type="match status" value="1"/>
</dbReference>
<comment type="caution">
    <text evidence="1">The sequence shown here is derived from an EMBL/GenBank/DDBJ whole genome shotgun (WGS) entry which is preliminary data.</text>
</comment>
<dbReference type="Proteomes" id="UP000284842">
    <property type="component" value="Unassembled WGS sequence"/>
</dbReference>
<organism evidence="1 2">
    <name type="scientific">Panaeolus cyanescens</name>
    <dbReference type="NCBI Taxonomy" id="181874"/>
    <lineage>
        <taxon>Eukaryota</taxon>
        <taxon>Fungi</taxon>
        <taxon>Dikarya</taxon>
        <taxon>Basidiomycota</taxon>
        <taxon>Agaricomycotina</taxon>
        <taxon>Agaricomycetes</taxon>
        <taxon>Agaricomycetidae</taxon>
        <taxon>Agaricales</taxon>
        <taxon>Agaricineae</taxon>
        <taxon>Galeropsidaceae</taxon>
        <taxon>Panaeolus</taxon>
    </lineage>
</organism>
<protein>
    <recommendedName>
        <fullName evidence="3">LamG-like jellyroll fold domain-containing protein</fullName>
    </recommendedName>
</protein>
<keyword evidence="2" id="KW-1185">Reference proteome</keyword>
<proteinExistence type="predicted"/>
<evidence type="ECO:0000313" key="1">
    <source>
        <dbReference type="EMBL" id="PPR02876.1"/>
    </source>
</evidence>
<evidence type="ECO:0008006" key="3">
    <source>
        <dbReference type="Google" id="ProtNLM"/>
    </source>
</evidence>
<dbReference type="SUPFAM" id="SSF49899">
    <property type="entry name" value="Concanavalin A-like lectins/glucanases"/>
    <property type="match status" value="1"/>
</dbReference>
<name>A0A409YIQ3_9AGAR</name>
<gene>
    <name evidence="1" type="ORF">CVT24_002298</name>
</gene>
<accession>A0A409YIQ3</accession>
<dbReference type="EMBL" id="NHTK01001135">
    <property type="protein sequence ID" value="PPR02876.1"/>
    <property type="molecule type" value="Genomic_DNA"/>
</dbReference>
<sequence>MSWDMRIPALLSTRMVLLSNWKKDMWQFISFLDPDGRVGLHTRRNMHTSGSDPDQGLVDVLTASAIPIGQWVNIAFSFDRTKRTLYVYVNGKRSNESVVRSSVTDLTLHTSNATHFQFGLQADTFTGNGTMNADIRNLRFFKLFTSTQ</sequence>
<dbReference type="InterPro" id="IPR013320">
    <property type="entry name" value="ConA-like_dom_sf"/>
</dbReference>